<gene>
    <name evidence="1" type="ORF">METZ01_LOCUS300448</name>
</gene>
<dbReference type="AlphaFoldDB" id="A0A382MF67"/>
<proteinExistence type="predicted"/>
<protein>
    <submittedName>
        <fullName evidence="1">Uncharacterized protein</fullName>
    </submittedName>
</protein>
<organism evidence="1">
    <name type="scientific">marine metagenome</name>
    <dbReference type="NCBI Taxonomy" id="408172"/>
    <lineage>
        <taxon>unclassified sequences</taxon>
        <taxon>metagenomes</taxon>
        <taxon>ecological metagenomes</taxon>
    </lineage>
</organism>
<dbReference type="EMBL" id="UINC01093289">
    <property type="protein sequence ID" value="SVC47594.1"/>
    <property type="molecule type" value="Genomic_DNA"/>
</dbReference>
<accession>A0A382MF67</accession>
<evidence type="ECO:0000313" key="1">
    <source>
        <dbReference type="EMBL" id="SVC47594.1"/>
    </source>
</evidence>
<sequence>MASGLFCLPMEYNLEQTANFNIDFNDTTADRFKCMLTTSSWTPNYSTHSIKSDVTNEVSGAGYSTGGESLTSVTFATSGGTITWDAADVEWTSSTITSARYAAIYDDSLTNDPLICAIDFGGDFSTTSGTFKITWNASGIFTLDLTP</sequence>
<name>A0A382MF67_9ZZZZ</name>
<reference evidence="1" key="1">
    <citation type="submission" date="2018-05" db="EMBL/GenBank/DDBJ databases">
        <authorList>
            <person name="Lanie J.A."/>
            <person name="Ng W.-L."/>
            <person name="Kazmierczak K.M."/>
            <person name="Andrzejewski T.M."/>
            <person name="Davidsen T.M."/>
            <person name="Wayne K.J."/>
            <person name="Tettelin H."/>
            <person name="Glass J.I."/>
            <person name="Rusch D."/>
            <person name="Podicherti R."/>
            <person name="Tsui H.-C.T."/>
            <person name="Winkler M.E."/>
        </authorList>
    </citation>
    <scope>NUCLEOTIDE SEQUENCE</scope>
</reference>